<keyword evidence="4" id="KW-0862">Zinc</keyword>
<dbReference type="GO" id="GO:0019369">
    <property type="term" value="P:arachidonate metabolic process"/>
    <property type="evidence" value="ECO:0007669"/>
    <property type="project" value="TreeGrafter"/>
</dbReference>
<organism evidence="10 11">
    <name type="scientific">Orbilia oligospora</name>
    <name type="common">Nematode-trapping fungus</name>
    <name type="synonym">Arthrobotrys oligospora</name>
    <dbReference type="NCBI Taxonomy" id="2813651"/>
    <lineage>
        <taxon>Eukaryota</taxon>
        <taxon>Fungi</taxon>
        <taxon>Dikarya</taxon>
        <taxon>Ascomycota</taxon>
        <taxon>Pezizomycotina</taxon>
        <taxon>Orbiliomycetes</taxon>
        <taxon>Orbiliales</taxon>
        <taxon>Orbiliaceae</taxon>
        <taxon>Orbilia</taxon>
    </lineage>
</organism>
<feature type="short sequence motif" description="DGA/G" evidence="7">
    <location>
        <begin position="910"/>
        <end position="912"/>
    </location>
</feature>
<dbReference type="InterPro" id="IPR016035">
    <property type="entry name" value="Acyl_Trfase/lysoPLipase"/>
</dbReference>
<evidence type="ECO:0000256" key="8">
    <source>
        <dbReference type="SAM" id="MobiDB-lite"/>
    </source>
</evidence>
<comment type="caution">
    <text evidence="10">The sequence shown here is derived from an EMBL/GenBank/DDBJ whole genome shotgun (WGS) entry which is preliminary data.</text>
</comment>
<feature type="active site" description="Nucleophile" evidence="7">
    <location>
        <position position="747"/>
    </location>
</feature>
<dbReference type="PANTHER" id="PTHR24185">
    <property type="entry name" value="CALCIUM-INDEPENDENT PHOSPHOLIPASE A2-GAMMA"/>
    <property type="match status" value="1"/>
</dbReference>
<evidence type="ECO:0000256" key="5">
    <source>
        <dbReference type="ARBA" id="ARBA00022963"/>
    </source>
</evidence>
<keyword evidence="2" id="KW-0863">Zinc-finger</keyword>
<gene>
    <name evidence="10" type="ORF">TWF191_005507</name>
</gene>
<dbReference type="CDD" id="cd07199">
    <property type="entry name" value="Pat17_PNPLA8_PNPLA9_like"/>
    <property type="match status" value="1"/>
</dbReference>
<evidence type="ECO:0000313" key="10">
    <source>
        <dbReference type="EMBL" id="KAF3225224.1"/>
    </source>
</evidence>
<dbReference type="InterPro" id="IPR002641">
    <property type="entry name" value="PNPLA_dom"/>
</dbReference>
<dbReference type="Proteomes" id="UP000483672">
    <property type="component" value="Unassembled WGS sequence"/>
</dbReference>
<keyword evidence="6 7" id="KW-0443">Lipid metabolism</keyword>
<sequence>MDFGDGGECGKCEELPGVNKCTCGEIFCEACFSKHLKRNPQHNQQREHTLALIPVSVLRSQRWWKFVTRPFSKESQADAFKYDEAAKWFGLITKMNENNIRESELAETPRLMSLLHRSAEAHPEGLGAQIPSIVSFVGPSGAGKSVLIRSIISLSAEEETWKSVEAPVPGEKGSTCSTTGEVNLYPEPSSFGTKTPILIADCEGVEGSRPVATNYQEDWKQLSRKYPIQNKEGRGLDRTSIAKNIYPRFLYIFSDVICYVTREQRSWANATVRLLEWSSVGAQHAINQYTLPALIIILNNSGVENEAWVSDDRNILTKEFFTTISEELNDNDSLRNLAMKYGETTMEGLFGRNYSSVHVHYTPQEGYGPFGSIETVQRQNQRLLDRIKSDSRRVQEERAKSWTQFDSQKLPILTELAFNHLATGAEEPFDFGSCRRKTVVPHDQTLHLRIAEFLRRCFKPGLFFGMPNCVSALGIMILRNALLSQDKNDLLLVPSTPFSAEIQEECKKALNYFYDEDLPCEYIDPKSGNRCVNTKSGHGRKGHQDRSGQYMRSGDYVKDGKKATPESFINSVKSYITDTTKRFGLEGLNRRKWRELVTAEHHKNMEQLRESGIYPQPGLAEEDDPFHESSICYSCLFKRPEYLLPCNHTVCEDCIRSHSDSTIEATRMKRATGKHILKSCIICNTSIGEGWPFEANLRPPLSGCRVLFLDGGGVRVINQLVILKRLESCIGLKLPIGDFFDLIVGTSGIAAIALGISKTPATEFTPKFKNMCTKSFIPQYRYRHKQSSGGTNQHYWLWFMWNLFNRTNTSFTGATMSLQDPLYSAQLLEKSFQDIIQGNEKRKFFGLRNYCRVAVTTTFEAESRLIANYSFGGYGKYSFSDMSVSDVALCTSACPPYFPPHVGKMGAYRDGGLKENNPIHLAVTEAEALWAPRYDIVLSVGSGKASQLWYGSEHRDYIENGQVRQLFDELLENINGNPAWVEFQKSWPERILKRSERLNVDLAQKYEPAFDNLSVIADMEEHAQSYSPTQPLFESPFQPIVGNAEAKLIETLADRLRASLFFLEVKSVNRGDGFTVSVKGAVRCRLGPADKGFESLLSMVSSFKVNDETVVSYSNSSPPTVEFFRLNINFSNDSMDKAVRIDVKFSRPYWVAISGCPITIREIIEEWDPAEAEDEGEEKAASDGFHSEHDTYSSLSNRNPPSESGTQETRCILYRDVGVVSSLDADGEGTNPNYDRD</sequence>
<keyword evidence="3 7" id="KW-0378">Hydrolase</keyword>
<dbReference type="GO" id="GO:0016042">
    <property type="term" value="P:lipid catabolic process"/>
    <property type="evidence" value="ECO:0007669"/>
    <property type="project" value="UniProtKB-UniRule"/>
</dbReference>
<dbReference type="PROSITE" id="PS00518">
    <property type="entry name" value="ZF_RING_1"/>
    <property type="match status" value="1"/>
</dbReference>
<dbReference type="GO" id="GO:0046486">
    <property type="term" value="P:glycerolipid metabolic process"/>
    <property type="evidence" value="ECO:0007669"/>
    <property type="project" value="UniProtKB-ARBA"/>
</dbReference>
<evidence type="ECO:0000256" key="6">
    <source>
        <dbReference type="ARBA" id="ARBA00023098"/>
    </source>
</evidence>
<dbReference type="GO" id="GO:0047499">
    <property type="term" value="F:calcium-independent phospholipase A2 activity"/>
    <property type="evidence" value="ECO:0007669"/>
    <property type="project" value="TreeGrafter"/>
</dbReference>
<keyword evidence="5 7" id="KW-0442">Lipid degradation</keyword>
<feature type="region of interest" description="Disordered" evidence="8">
    <location>
        <begin position="1170"/>
        <end position="1210"/>
    </location>
</feature>
<dbReference type="GO" id="GO:0008270">
    <property type="term" value="F:zinc ion binding"/>
    <property type="evidence" value="ECO:0007669"/>
    <property type="project" value="UniProtKB-KW"/>
</dbReference>
<dbReference type="InterPro" id="IPR013083">
    <property type="entry name" value="Znf_RING/FYVE/PHD"/>
</dbReference>
<evidence type="ECO:0000256" key="3">
    <source>
        <dbReference type="ARBA" id="ARBA00022801"/>
    </source>
</evidence>
<dbReference type="Gene3D" id="3.40.1090.10">
    <property type="entry name" value="Cytosolic phospholipase A2 catalytic domain"/>
    <property type="match status" value="1"/>
</dbReference>
<evidence type="ECO:0000256" key="2">
    <source>
        <dbReference type="ARBA" id="ARBA00022771"/>
    </source>
</evidence>
<feature type="compositionally biased region" description="Polar residues" evidence="8">
    <location>
        <begin position="1192"/>
        <end position="1209"/>
    </location>
</feature>
<dbReference type="SUPFAM" id="SSF52151">
    <property type="entry name" value="FabD/lysophospholipase-like"/>
    <property type="match status" value="1"/>
</dbReference>
<accession>A0A7C8V504</accession>
<dbReference type="CDD" id="cd19757">
    <property type="entry name" value="Bbox1"/>
    <property type="match status" value="1"/>
</dbReference>
<evidence type="ECO:0000256" key="4">
    <source>
        <dbReference type="ARBA" id="ARBA00022833"/>
    </source>
</evidence>
<reference evidence="10 11" key="1">
    <citation type="submission" date="2019-06" db="EMBL/GenBank/DDBJ databases">
        <authorList>
            <person name="Palmer J.M."/>
        </authorList>
    </citation>
    <scope>NUCLEOTIDE SEQUENCE [LARGE SCALE GENOMIC DNA]</scope>
    <source>
        <strain evidence="10 11">TWF191</strain>
    </source>
</reference>
<dbReference type="EMBL" id="WIPF01000029">
    <property type="protein sequence ID" value="KAF3225224.1"/>
    <property type="molecule type" value="Genomic_DNA"/>
</dbReference>
<comment type="caution">
    <text evidence="7">Lacks conserved residue(s) required for the propagation of feature annotation.</text>
</comment>
<evidence type="ECO:0000259" key="9">
    <source>
        <dbReference type="PROSITE" id="PS51635"/>
    </source>
</evidence>
<evidence type="ECO:0000256" key="1">
    <source>
        <dbReference type="ARBA" id="ARBA00022723"/>
    </source>
</evidence>
<dbReference type="Pfam" id="PF01734">
    <property type="entry name" value="Patatin"/>
    <property type="match status" value="1"/>
</dbReference>
<feature type="active site" description="Proton acceptor" evidence="7">
    <location>
        <position position="910"/>
    </location>
</feature>
<dbReference type="Gene3D" id="3.30.40.10">
    <property type="entry name" value="Zinc/RING finger domain, C3HC4 (zinc finger)"/>
    <property type="match status" value="1"/>
</dbReference>
<dbReference type="PANTHER" id="PTHR24185:SF1">
    <property type="entry name" value="CALCIUM-INDEPENDENT PHOSPHOLIPASE A2-GAMMA"/>
    <property type="match status" value="1"/>
</dbReference>
<evidence type="ECO:0000313" key="11">
    <source>
        <dbReference type="Proteomes" id="UP000483672"/>
    </source>
</evidence>
<dbReference type="PROSITE" id="PS51635">
    <property type="entry name" value="PNPLA"/>
    <property type="match status" value="1"/>
</dbReference>
<feature type="domain" description="PNPLA" evidence="9">
    <location>
        <begin position="707"/>
        <end position="923"/>
    </location>
</feature>
<proteinExistence type="predicted"/>
<dbReference type="GO" id="GO:0016020">
    <property type="term" value="C:membrane"/>
    <property type="evidence" value="ECO:0007669"/>
    <property type="project" value="TreeGrafter"/>
</dbReference>
<name>A0A7C8V504_ORBOL</name>
<dbReference type="InterPro" id="IPR017907">
    <property type="entry name" value="Znf_RING_CS"/>
</dbReference>
<evidence type="ECO:0000256" key="7">
    <source>
        <dbReference type="PROSITE-ProRule" id="PRU01161"/>
    </source>
</evidence>
<dbReference type="AlphaFoldDB" id="A0A7C8V504"/>
<protein>
    <recommendedName>
        <fullName evidence="9">PNPLA domain-containing protein</fullName>
    </recommendedName>
</protein>
<keyword evidence="1" id="KW-0479">Metal-binding</keyword>
<feature type="compositionally biased region" description="Basic and acidic residues" evidence="8">
    <location>
        <begin position="1178"/>
        <end position="1191"/>
    </location>
</feature>